<dbReference type="PANTHER" id="PTHR41252">
    <property type="entry name" value="BLR2505 PROTEIN"/>
    <property type="match status" value="1"/>
</dbReference>
<evidence type="ECO:0000313" key="3">
    <source>
        <dbReference type="Proteomes" id="UP000282574"/>
    </source>
</evidence>
<proteinExistence type="predicted"/>
<comment type="caution">
    <text evidence="2">The sequence shown here is derived from an EMBL/GenBank/DDBJ whole genome shotgun (WGS) entry which is preliminary data.</text>
</comment>
<evidence type="ECO:0000259" key="1">
    <source>
        <dbReference type="Pfam" id="PF12680"/>
    </source>
</evidence>
<dbReference type="Gene3D" id="3.10.450.50">
    <property type="match status" value="1"/>
</dbReference>
<dbReference type="EMBL" id="RSCK01000021">
    <property type="protein sequence ID" value="RUT11794.1"/>
    <property type="molecule type" value="Genomic_DNA"/>
</dbReference>
<sequence length="129" mass="14988">MTNLEVIQELYRAFREKDYDAFQQICTADLTWIQNEGFPQGKTYQGAEAVIAGVFKSNNERWEMFSFQIDRYLDAENSVVVIGAYVGRHRETQKSLRAVAAHVYDLVDSKVCRFQMFADTKAIWDSMVR</sequence>
<dbReference type="RefSeq" id="WP_106167479.1">
    <property type="nucleotide sequence ID" value="NZ_JAVKZF010000002.1"/>
</dbReference>
<dbReference type="SUPFAM" id="SSF54427">
    <property type="entry name" value="NTF2-like"/>
    <property type="match status" value="1"/>
</dbReference>
<dbReference type="Pfam" id="PF12680">
    <property type="entry name" value="SnoaL_2"/>
    <property type="match status" value="1"/>
</dbReference>
<feature type="domain" description="SnoaL-like" evidence="1">
    <location>
        <begin position="7"/>
        <end position="113"/>
    </location>
</feature>
<organism evidence="2 3">
    <name type="scientific">Chroococcidiopsis cubana SAG 39.79</name>
    <dbReference type="NCBI Taxonomy" id="388085"/>
    <lineage>
        <taxon>Bacteria</taxon>
        <taxon>Bacillati</taxon>
        <taxon>Cyanobacteriota</taxon>
        <taxon>Cyanophyceae</taxon>
        <taxon>Chroococcidiopsidales</taxon>
        <taxon>Chroococcidiopsidaceae</taxon>
        <taxon>Chroococcidiopsis</taxon>
    </lineage>
</organism>
<gene>
    <name evidence="2" type="ORF">DSM107010_29710</name>
</gene>
<name>A0AB37UK75_9CYAN</name>
<protein>
    <recommendedName>
        <fullName evidence="1">SnoaL-like domain-containing protein</fullName>
    </recommendedName>
</protein>
<dbReference type="Proteomes" id="UP000282574">
    <property type="component" value="Unassembled WGS sequence"/>
</dbReference>
<accession>A0AB37UK75</accession>
<reference evidence="2 3" key="1">
    <citation type="journal article" date="2019" name="Genome Biol. Evol.">
        <title>Day and night: Metabolic profiles and evolutionary relationships of six axenic non-marine cyanobacteria.</title>
        <authorList>
            <person name="Will S.E."/>
            <person name="Henke P."/>
            <person name="Boedeker C."/>
            <person name="Huang S."/>
            <person name="Brinkmann H."/>
            <person name="Rohde M."/>
            <person name="Jarek M."/>
            <person name="Friedl T."/>
            <person name="Seufert S."/>
            <person name="Schumacher M."/>
            <person name="Overmann J."/>
            <person name="Neumann-Schaal M."/>
            <person name="Petersen J."/>
        </authorList>
    </citation>
    <scope>NUCLEOTIDE SEQUENCE [LARGE SCALE GENOMIC DNA]</scope>
    <source>
        <strain evidence="2 3">SAG 39.79</strain>
    </source>
</reference>
<dbReference type="PANTHER" id="PTHR41252:SF1">
    <property type="entry name" value="BLR2505 PROTEIN"/>
    <property type="match status" value="1"/>
</dbReference>
<dbReference type="AlphaFoldDB" id="A0AB37UK75"/>
<keyword evidence="3" id="KW-1185">Reference proteome</keyword>
<dbReference type="InterPro" id="IPR037401">
    <property type="entry name" value="SnoaL-like"/>
</dbReference>
<dbReference type="InterPro" id="IPR032710">
    <property type="entry name" value="NTF2-like_dom_sf"/>
</dbReference>
<evidence type="ECO:0000313" key="2">
    <source>
        <dbReference type="EMBL" id="RUT11794.1"/>
    </source>
</evidence>